<keyword evidence="3" id="KW-1185">Reference proteome</keyword>
<feature type="non-terminal residue" evidence="2">
    <location>
        <position position="1"/>
    </location>
</feature>
<sequence length="480" mass="53366">IIQIEAALLVPSSALRSIKEHFASVREWMDEFTSPDHLLFHVIDDGSGILHIVDGKARKAAVVSKFGPLSEVHCSIYPGTISEYCCTLAHGVGSCSHLTVEEKVEMVVRLKRVLCIRTADPSTLSDLLREICEHEDFPIRICRLAVITNSFYRRALGSAFGDDKKINEKLFRALLSSFRISKRKTVDACLTITDREELMQELTGKECVLTRTLRQKGYSDAEAEEICAGLDDVPVKCASNLINSGPSRSTRIRLDDKDATLPTPTDLIQNIKAFFRFEKREAFKRFGAVAEDELSGDLIILPGTLADYDATMESIEEIVKDSTDSMLFLLPREKRETPLTALDSVPFTLRTSEEREDPKGIRLQSIDGLLLRAENGRVLDEDELIDWMNTVGLVMDMSSADMKRVMGGPFSIGVSSLSIPSHRDLFIDLLPHCKSVVINRPDATQLKEVLTDNYESIPLAIRKPPPTKKAATKRKAAGGS</sequence>
<feature type="compositionally biased region" description="Basic residues" evidence="1">
    <location>
        <begin position="470"/>
        <end position="480"/>
    </location>
</feature>
<reference evidence="3" key="1">
    <citation type="submission" date="2022-10" db="EMBL/GenBank/DDBJ databases">
        <title>Genome assembly of Pristionchus species.</title>
        <authorList>
            <person name="Yoshida K."/>
            <person name="Sommer R.J."/>
        </authorList>
    </citation>
    <scope>NUCLEOTIDE SEQUENCE [LARGE SCALE GENOMIC DNA]</scope>
    <source>
        <strain evidence="3">RS5460</strain>
    </source>
</reference>
<feature type="region of interest" description="Disordered" evidence="1">
    <location>
        <begin position="461"/>
        <end position="480"/>
    </location>
</feature>
<dbReference type="AlphaFoldDB" id="A0AAN4Z0Z6"/>
<organism evidence="2 3">
    <name type="scientific">Pristionchus mayeri</name>
    <dbReference type="NCBI Taxonomy" id="1317129"/>
    <lineage>
        <taxon>Eukaryota</taxon>
        <taxon>Metazoa</taxon>
        <taxon>Ecdysozoa</taxon>
        <taxon>Nematoda</taxon>
        <taxon>Chromadorea</taxon>
        <taxon>Rhabditida</taxon>
        <taxon>Rhabditina</taxon>
        <taxon>Diplogasteromorpha</taxon>
        <taxon>Diplogasteroidea</taxon>
        <taxon>Neodiplogasteridae</taxon>
        <taxon>Pristionchus</taxon>
    </lineage>
</organism>
<protein>
    <submittedName>
        <fullName evidence="2">Uncharacterized protein</fullName>
    </submittedName>
</protein>
<evidence type="ECO:0000256" key="1">
    <source>
        <dbReference type="SAM" id="MobiDB-lite"/>
    </source>
</evidence>
<dbReference type="EMBL" id="BTRK01000001">
    <property type="protein sequence ID" value="GMR31816.1"/>
    <property type="molecule type" value="Genomic_DNA"/>
</dbReference>
<evidence type="ECO:0000313" key="3">
    <source>
        <dbReference type="Proteomes" id="UP001328107"/>
    </source>
</evidence>
<gene>
    <name evidence="2" type="ORF">PMAYCL1PPCAC_02011</name>
</gene>
<evidence type="ECO:0000313" key="2">
    <source>
        <dbReference type="EMBL" id="GMR31816.1"/>
    </source>
</evidence>
<accession>A0AAN4Z0Z6</accession>
<name>A0AAN4Z0Z6_9BILA</name>
<dbReference type="Proteomes" id="UP001328107">
    <property type="component" value="Unassembled WGS sequence"/>
</dbReference>
<comment type="caution">
    <text evidence="2">The sequence shown here is derived from an EMBL/GenBank/DDBJ whole genome shotgun (WGS) entry which is preliminary data.</text>
</comment>
<proteinExistence type="predicted"/>